<accession>A0A1I5DD43</accession>
<dbReference type="InterPro" id="IPR011055">
    <property type="entry name" value="Dup_hybrid_motif"/>
</dbReference>
<evidence type="ECO:0000259" key="1">
    <source>
        <dbReference type="Pfam" id="PF01551"/>
    </source>
</evidence>
<dbReference type="InterPro" id="IPR016047">
    <property type="entry name" value="M23ase_b-sheet_dom"/>
</dbReference>
<dbReference type="Proteomes" id="UP000198705">
    <property type="component" value="Unassembled WGS sequence"/>
</dbReference>
<dbReference type="AlphaFoldDB" id="A0A1I5DD43"/>
<dbReference type="OrthoDB" id="9801052at2"/>
<dbReference type="PANTHER" id="PTHR21666">
    <property type="entry name" value="PEPTIDASE-RELATED"/>
    <property type="match status" value="1"/>
</dbReference>
<gene>
    <name evidence="2" type="ORF">SAMN04487989_107150</name>
</gene>
<dbReference type="PANTHER" id="PTHR21666:SF270">
    <property type="entry name" value="MUREIN HYDROLASE ACTIVATOR ENVC"/>
    <property type="match status" value="1"/>
</dbReference>
<evidence type="ECO:0000313" key="3">
    <source>
        <dbReference type="Proteomes" id="UP000198705"/>
    </source>
</evidence>
<evidence type="ECO:0000313" key="2">
    <source>
        <dbReference type="EMBL" id="SFN97047.1"/>
    </source>
</evidence>
<dbReference type="EMBL" id="FOVN01000007">
    <property type="protein sequence ID" value="SFN97047.1"/>
    <property type="molecule type" value="Genomic_DNA"/>
</dbReference>
<dbReference type="STRING" id="649333.SAMN04487989_107150"/>
<dbReference type="Pfam" id="PF01551">
    <property type="entry name" value="Peptidase_M23"/>
    <property type="match status" value="1"/>
</dbReference>
<dbReference type="CDD" id="cd12797">
    <property type="entry name" value="M23_peptidase"/>
    <property type="match status" value="1"/>
</dbReference>
<keyword evidence="3" id="KW-1185">Reference proteome</keyword>
<reference evidence="3" key="1">
    <citation type="submission" date="2016-10" db="EMBL/GenBank/DDBJ databases">
        <authorList>
            <person name="Varghese N."/>
            <person name="Submissions S."/>
        </authorList>
    </citation>
    <scope>NUCLEOTIDE SEQUENCE [LARGE SCALE GENOMIC DNA]</scope>
    <source>
        <strain evidence="3">DSM 23925</strain>
    </source>
</reference>
<organism evidence="2 3">
    <name type="scientific">Bizionia echini</name>
    <dbReference type="NCBI Taxonomy" id="649333"/>
    <lineage>
        <taxon>Bacteria</taxon>
        <taxon>Pseudomonadati</taxon>
        <taxon>Bacteroidota</taxon>
        <taxon>Flavobacteriia</taxon>
        <taxon>Flavobacteriales</taxon>
        <taxon>Flavobacteriaceae</taxon>
        <taxon>Bizionia</taxon>
    </lineage>
</organism>
<dbReference type="RefSeq" id="WP_092209757.1">
    <property type="nucleotide sequence ID" value="NZ_FOVN01000007.1"/>
</dbReference>
<dbReference type="Gene3D" id="2.70.70.10">
    <property type="entry name" value="Glucose Permease (Domain IIA)"/>
    <property type="match status" value="1"/>
</dbReference>
<sequence>MTFSSFLRGISSQPLFVLDNDIPLSQYVSIDLSETNTQLHSFNVSSSEDWSVFINDYCNQKQAKVAFGGYNEKRNIYKRSNYFNQQNADTERNIHLGLDLWIAAGTTVYAPLEGVIHSFAINANYGDYGPTLVLKHQVHDVIFYTLYGHLSLDSLADKKVGQPIQQGEPIATLGTAEVNGDYAPHLHFQIIRDMEGYNGDYPGVCNTKNLDKFLQNCPDPNVLLKLS</sequence>
<proteinExistence type="predicted"/>
<name>A0A1I5DD43_9FLAO</name>
<dbReference type="GO" id="GO:0004222">
    <property type="term" value="F:metalloendopeptidase activity"/>
    <property type="evidence" value="ECO:0007669"/>
    <property type="project" value="TreeGrafter"/>
</dbReference>
<protein>
    <submittedName>
        <fullName evidence="2">Peptidase family M23</fullName>
    </submittedName>
</protein>
<feature type="domain" description="M23ase beta-sheet core" evidence="1">
    <location>
        <begin position="94"/>
        <end position="193"/>
    </location>
</feature>
<dbReference type="SUPFAM" id="SSF51261">
    <property type="entry name" value="Duplicated hybrid motif"/>
    <property type="match status" value="1"/>
</dbReference>
<dbReference type="InterPro" id="IPR050570">
    <property type="entry name" value="Cell_wall_metabolism_enzyme"/>
</dbReference>